<dbReference type="EMBL" id="JAVRIF010000003">
    <property type="protein sequence ID" value="MDT0603411.1"/>
    <property type="molecule type" value="Genomic_DNA"/>
</dbReference>
<reference evidence="2 3" key="1">
    <citation type="submission" date="2023-09" db="EMBL/GenBank/DDBJ databases">
        <authorList>
            <person name="Rey-Velasco X."/>
        </authorList>
    </citation>
    <scope>NUCLEOTIDE SEQUENCE [LARGE SCALE GENOMIC DNA]</scope>
    <source>
        <strain evidence="2 3">W431</strain>
    </source>
</reference>
<feature type="domain" description="Glucose/Sorbosone dehydrogenase" evidence="1">
    <location>
        <begin position="53"/>
        <end position="376"/>
    </location>
</feature>
<evidence type="ECO:0000259" key="1">
    <source>
        <dbReference type="Pfam" id="PF07995"/>
    </source>
</evidence>
<dbReference type="GO" id="GO:0016491">
    <property type="term" value="F:oxidoreductase activity"/>
    <property type="evidence" value="ECO:0007669"/>
    <property type="project" value="UniProtKB-KW"/>
</dbReference>
<dbReference type="PANTHER" id="PTHR19328:SF75">
    <property type="entry name" value="ALDOSE SUGAR DEHYDROGENASE YLII"/>
    <property type="match status" value="1"/>
</dbReference>
<dbReference type="Proteomes" id="UP001266357">
    <property type="component" value="Unassembled WGS sequence"/>
</dbReference>
<gene>
    <name evidence="2" type="ORF">RM573_07360</name>
</gene>
<dbReference type="Gene3D" id="2.120.10.30">
    <property type="entry name" value="TolB, C-terminal domain"/>
    <property type="match status" value="1"/>
</dbReference>
<accession>A0ABU2ZZQ7</accession>
<dbReference type="InterPro" id="IPR011042">
    <property type="entry name" value="6-blade_b-propeller_TolB-like"/>
</dbReference>
<dbReference type="EC" id="1.1.5.-" evidence="2"/>
<proteinExistence type="predicted"/>
<dbReference type="InterPro" id="IPR012938">
    <property type="entry name" value="Glc/Sorbosone_DH"/>
</dbReference>
<dbReference type="InterPro" id="IPR011041">
    <property type="entry name" value="Quinoprot_gluc/sorb_DH_b-prop"/>
</dbReference>
<sequence length="387" mass="42659">MFIKANQLSCLFLTMAVITCSLFVGSSFSFDSHPLNTSRFSEQYRLVEVSHGFDIPWAMVQLPNQDILVSERRGELRVIRQGQLLKQPISGLPTIDNNGQGGLLDLALDPDFVNNSWLYFTYADGSGPGRGSNTALMRAKLNIATMSLSNQTRLYKGKVNASKGQHYGSRIAFDQKGYVYFSIGDRGSRDENPQNLNNDGGKIYRLHKDGKIPADNPFLNDKGEKSAVFSYGHRNPQGLAFDSSTGVLWSHEHGPKGGDEINVITAGKNYGWPVVSYGVNYSGTSFTELTEKQGMENPVLYWLPSIAPSAMVYVTSDKYPKLKGKFLLGSMKFGYIVAVSINGKTVDQQYKLFNNLGRVRSLMQGVDGFIYVGLDGGGIKKILPINS</sequence>
<protein>
    <submittedName>
        <fullName evidence="2">PQQ-dependent sugar dehydrogenase</fullName>
        <ecNumber evidence="2">1.1.5.-</ecNumber>
    </submittedName>
</protein>
<comment type="caution">
    <text evidence="2">The sequence shown here is derived from an EMBL/GenBank/DDBJ whole genome shotgun (WGS) entry which is preliminary data.</text>
</comment>
<evidence type="ECO:0000313" key="2">
    <source>
        <dbReference type="EMBL" id="MDT0603411.1"/>
    </source>
</evidence>
<evidence type="ECO:0000313" key="3">
    <source>
        <dbReference type="Proteomes" id="UP001266357"/>
    </source>
</evidence>
<name>A0ABU2ZZQ7_9GAMM</name>
<dbReference type="RefSeq" id="WP_311579516.1">
    <property type="nucleotide sequence ID" value="NZ_JAVRIF010000003.1"/>
</dbReference>
<keyword evidence="3" id="KW-1185">Reference proteome</keyword>
<dbReference type="Pfam" id="PF07995">
    <property type="entry name" value="GSDH"/>
    <property type="match status" value="1"/>
</dbReference>
<organism evidence="2 3">
    <name type="scientific">Thalassotalea castellviae</name>
    <dbReference type="NCBI Taxonomy" id="3075612"/>
    <lineage>
        <taxon>Bacteria</taxon>
        <taxon>Pseudomonadati</taxon>
        <taxon>Pseudomonadota</taxon>
        <taxon>Gammaproteobacteria</taxon>
        <taxon>Alteromonadales</taxon>
        <taxon>Colwelliaceae</taxon>
        <taxon>Thalassotalea</taxon>
    </lineage>
</organism>
<dbReference type="PANTHER" id="PTHR19328">
    <property type="entry name" value="HEDGEHOG-INTERACTING PROTEIN"/>
    <property type="match status" value="1"/>
</dbReference>
<dbReference type="SUPFAM" id="SSF50952">
    <property type="entry name" value="Soluble quinoprotein glucose dehydrogenase"/>
    <property type="match status" value="1"/>
</dbReference>
<keyword evidence="2" id="KW-0560">Oxidoreductase</keyword>